<organism evidence="2 3">
    <name type="scientific">Paeniroseomonas aquatica</name>
    <dbReference type="NCBI Taxonomy" id="373043"/>
    <lineage>
        <taxon>Bacteria</taxon>
        <taxon>Pseudomonadati</taxon>
        <taxon>Pseudomonadota</taxon>
        <taxon>Alphaproteobacteria</taxon>
        <taxon>Acetobacterales</taxon>
        <taxon>Acetobacteraceae</taxon>
        <taxon>Paeniroseomonas</taxon>
    </lineage>
</organism>
<dbReference type="Proteomes" id="UP001529369">
    <property type="component" value="Unassembled WGS sequence"/>
</dbReference>
<feature type="transmembrane region" description="Helical" evidence="1">
    <location>
        <begin position="40"/>
        <end position="61"/>
    </location>
</feature>
<evidence type="ECO:0000313" key="2">
    <source>
        <dbReference type="EMBL" id="MDN3567585.1"/>
    </source>
</evidence>
<feature type="transmembrane region" description="Helical" evidence="1">
    <location>
        <begin position="6"/>
        <end position="28"/>
    </location>
</feature>
<feature type="transmembrane region" description="Helical" evidence="1">
    <location>
        <begin position="148"/>
        <end position="167"/>
    </location>
</feature>
<dbReference type="EMBL" id="JAUFPN010000195">
    <property type="protein sequence ID" value="MDN3567585.1"/>
    <property type="molecule type" value="Genomic_DNA"/>
</dbReference>
<keyword evidence="3" id="KW-1185">Reference proteome</keyword>
<dbReference type="RefSeq" id="WP_290319634.1">
    <property type="nucleotide sequence ID" value="NZ_JAUFPN010000195.1"/>
</dbReference>
<reference evidence="3" key="1">
    <citation type="journal article" date="2019" name="Int. J. Syst. Evol. Microbiol.">
        <title>The Global Catalogue of Microorganisms (GCM) 10K type strain sequencing project: providing services to taxonomists for standard genome sequencing and annotation.</title>
        <authorList>
            <consortium name="The Broad Institute Genomics Platform"/>
            <consortium name="The Broad Institute Genome Sequencing Center for Infectious Disease"/>
            <person name="Wu L."/>
            <person name="Ma J."/>
        </authorList>
    </citation>
    <scope>NUCLEOTIDE SEQUENCE [LARGE SCALE GENOMIC DNA]</scope>
    <source>
        <strain evidence="3">CECT 7131</strain>
    </source>
</reference>
<protein>
    <recommendedName>
        <fullName evidence="4">DUF2306 domain-containing protein</fullName>
    </recommendedName>
</protein>
<sequence>MELALFHTLVAGHIVTGSTGALAFWVPILARKGGAEHKRWGRVFTFAMLATGCCAVLMALLTTFEPMATHPHLEGRFEPGFIRGIFGWMMLHMGVLTINLAWYGWLCIKNRRNHAANRTRLNLALQAAVILAAVNCAVQGWLIGQPLMMGISLVGVATGVTNLRFLLNPTPAPQAWLREHIKALVGAGISVYTAFLAFGSVRVIPELALHPVTWSIPLVTGISIILYQWRKLAKPPTRRTAAA</sequence>
<comment type="caution">
    <text evidence="2">The sequence shown here is derived from an EMBL/GenBank/DDBJ whole genome shotgun (WGS) entry which is preliminary data.</text>
</comment>
<accession>A0ABT8ACW6</accession>
<evidence type="ECO:0000313" key="3">
    <source>
        <dbReference type="Proteomes" id="UP001529369"/>
    </source>
</evidence>
<feature type="transmembrane region" description="Helical" evidence="1">
    <location>
        <begin position="81"/>
        <end position="102"/>
    </location>
</feature>
<name>A0ABT8ACW6_9PROT</name>
<keyword evidence="1" id="KW-1133">Transmembrane helix</keyword>
<evidence type="ECO:0008006" key="4">
    <source>
        <dbReference type="Google" id="ProtNLM"/>
    </source>
</evidence>
<proteinExistence type="predicted"/>
<evidence type="ECO:0000256" key="1">
    <source>
        <dbReference type="SAM" id="Phobius"/>
    </source>
</evidence>
<feature type="transmembrane region" description="Helical" evidence="1">
    <location>
        <begin position="123"/>
        <end position="142"/>
    </location>
</feature>
<feature type="transmembrane region" description="Helical" evidence="1">
    <location>
        <begin position="207"/>
        <end position="229"/>
    </location>
</feature>
<gene>
    <name evidence="2" type="ORF">QWZ14_24670</name>
</gene>
<feature type="transmembrane region" description="Helical" evidence="1">
    <location>
        <begin position="179"/>
        <end position="201"/>
    </location>
</feature>
<keyword evidence="1" id="KW-0812">Transmembrane</keyword>
<keyword evidence="1" id="KW-0472">Membrane</keyword>